<evidence type="ECO:0000256" key="3">
    <source>
        <dbReference type="ARBA" id="ARBA00022490"/>
    </source>
</evidence>
<comment type="similarity">
    <text evidence="2">Belongs to the GSP E family.</text>
</comment>
<reference evidence="7 8" key="1">
    <citation type="journal article" date="2020" name="Front. Plant Sci.">
        <title>Isolation of Rhizosphere Bacteria That Improve Quality and Water Stress Tolerance in Greenhouse Ornamentals.</title>
        <authorList>
            <person name="Nordstedt N.P."/>
            <person name="Jones M.L."/>
        </authorList>
    </citation>
    <scope>NUCLEOTIDE SEQUENCE [LARGE SCALE GENOMIC DNA]</scope>
    <source>
        <strain evidence="7 8">C7D2</strain>
    </source>
</reference>
<dbReference type="Gene3D" id="3.40.50.300">
    <property type="entry name" value="P-loop containing nucleotide triphosphate hydrolases"/>
    <property type="match status" value="1"/>
</dbReference>
<comment type="caution">
    <text evidence="7">The sequence shown here is derived from an EMBL/GenBank/DDBJ whole genome shotgun (WGS) entry which is preliminary data.</text>
</comment>
<dbReference type="InterPro" id="IPR001482">
    <property type="entry name" value="T2SS/T4SS_dom"/>
</dbReference>
<dbReference type="Gene3D" id="3.30.300.160">
    <property type="entry name" value="Type II secretion system, protein E, N-terminal domain"/>
    <property type="match status" value="1"/>
</dbReference>
<keyword evidence="5" id="KW-0067">ATP-binding</keyword>
<evidence type="ECO:0000313" key="7">
    <source>
        <dbReference type="EMBL" id="NUT89457.1"/>
    </source>
</evidence>
<evidence type="ECO:0000256" key="5">
    <source>
        <dbReference type="ARBA" id="ARBA00022840"/>
    </source>
</evidence>
<dbReference type="PANTHER" id="PTHR30258:SF1">
    <property type="entry name" value="PROTEIN TRANSPORT PROTEIN HOFB HOMOLOG"/>
    <property type="match status" value="1"/>
</dbReference>
<sequence>MNDIALSGLTKQLVLAELITEQSAQQAQQQAQRNRMPLVSYLVQNKLVQSRQVAEIASEHFGVALLDLNSLDKESQPTGLVSEKLVRQHHALPLWRRGNKLFVGISDPTNHQAINDIQFSTGLTTEAILVEDDKLSDAIERFFESGTTGLEGMGDVDLDGLDIESDDDRKQDAIAGQDADDAPVVRFVNKMLLDAIKGGSSDLHFEPYEKSYRVRVRTDGMLREVARPPTQLASRIAARLKVMASLDISERRKPQDGRLKMRLSKTKSIDFRVNTLPTLWGEKVVIRILDPSSAQMGIDALGYEPDQKELYLAALKQPQGLILVTGPTGSGKTVSLYTGLNILNTVDINISTAEDPVEINMEGINQVNVNPRQGLDFAQALRSFLRQDPDVIMVGEIRDLETAEIAIKAAQTGHMVLSTLHTNSAAETLIRLQNMGIPGFNIATAVHLIIAQRLARKLCSHCKKATEIPEETLLKEGFPKERIGSFTIYEPVGCEQCNNGYKGRVGVYEVVKNTPELQRLIMAEGNSLEIDLQMRKDGFNDLRTSGLLKVMQGVTSLEEINRVTKD</sequence>
<dbReference type="GO" id="GO:0005737">
    <property type="term" value="C:cytoplasm"/>
    <property type="evidence" value="ECO:0007669"/>
    <property type="project" value="UniProtKB-SubCell"/>
</dbReference>
<dbReference type="NCBIfam" id="TIGR02538">
    <property type="entry name" value="type_IV_pilB"/>
    <property type="match status" value="1"/>
</dbReference>
<dbReference type="InterPro" id="IPR027417">
    <property type="entry name" value="P-loop_NTPase"/>
</dbReference>
<dbReference type="Proteomes" id="UP000536720">
    <property type="component" value="Unassembled WGS sequence"/>
</dbReference>
<dbReference type="PANTHER" id="PTHR30258">
    <property type="entry name" value="TYPE II SECRETION SYSTEM PROTEIN GSPE-RELATED"/>
    <property type="match status" value="1"/>
</dbReference>
<evidence type="ECO:0000256" key="4">
    <source>
        <dbReference type="ARBA" id="ARBA00022741"/>
    </source>
</evidence>
<dbReference type="GO" id="GO:0005524">
    <property type="term" value="F:ATP binding"/>
    <property type="evidence" value="ECO:0007669"/>
    <property type="project" value="UniProtKB-KW"/>
</dbReference>
<dbReference type="InterPro" id="IPR037257">
    <property type="entry name" value="T2SS_E_N_sf"/>
</dbReference>
<dbReference type="SUPFAM" id="SSF52540">
    <property type="entry name" value="P-loop containing nucleoside triphosphate hydrolases"/>
    <property type="match status" value="1"/>
</dbReference>
<gene>
    <name evidence="7" type="primary">pilB</name>
    <name evidence="7" type="ORF">HNO91_23785</name>
</gene>
<dbReference type="CDD" id="cd01129">
    <property type="entry name" value="PulE-GspE-like"/>
    <property type="match status" value="1"/>
</dbReference>
<dbReference type="Pfam" id="PF05157">
    <property type="entry name" value="MshEN"/>
    <property type="match status" value="1"/>
</dbReference>
<dbReference type="GO" id="GO:0016887">
    <property type="term" value="F:ATP hydrolysis activity"/>
    <property type="evidence" value="ECO:0007669"/>
    <property type="project" value="InterPro"/>
</dbReference>
<evidence type="ECO:0000256" key="1">
    <source>
        <dbReference type="ARBA" id="ARBA00004496"/>
    </source>
</evidence>
<dbReference type="Pfam" id="PF00437">
    <property type="entry name" value="T2SSE"/>
    <property type="match status" value="1"/>
</dbReference>
<dbReference type="FunFam" id="3.40.50.300:FF:000398">
    <property type="entry name" value="Type IV pilus assembly ATPase PilB"/>
    <property type="match status" value="1"/>
</dbReference>
<dbReference type="InterPro" id="IPR007831">
    <property type="entry name" value="T2SS_GspE_N"/>
</dbReference>
<proteinExistence type="inferred from homology"/>
<dbReference type="GO" id="GO:0005886">
    <property type="term" value="C:plasma membrane"/>
    <property type="evidence" value="ECO:0007669"/>
    <property type="project" value="TreeGrafter"/>
</dbReference>
<protein>
    <submittedName>
        <fullName evidence="7">Type IV-A pilus assembly ATPase PilB</fullName>
    </submittedName>
</protein>
<dbReference type="RefSeq" id="WP_139649784.1">
    <property type="nucleotide sequence ID" value="NZ_JABFMR010000030.1"/>
</dbReference>
<name>A0A7Y6DJA3_9PSED</name>
<evidence type="ECO:0000256" key="2">
    <source>
        <dbReference type="ARBA" id="ARBA00006611"/>
    </source>
</evidence>
<dbReference type="Gene3D" id="3.30.450.90">
    <property type="match status" value="1"/>
</dbReference>
<dbReference type="SUPFAM" id="SSF160246">
    <property type="entry name" value="EspE N-terminal domain-like"/>
    <property type="match status" value="1"/>
</dbReference>
<dbReference type="EMBL" id="JABFMR010000030">
    <property type="protein sequence ID" value="NUT89457.1"/>
    <property type="molecule type" value="Genomic_DNA"/>
</dbReference>
<feature type="domain" description="Bacterial type II secretion system protein E" evidence="6">
    <location>
        <begin position="385"/>
        <end position="399"/>
    </location>
</feature>
<dbReference type="PROSITE" id="PS00662">
    <property type="entry name" value="T2SP_E"/>
    <property type="match status" value="1"/>
</dbReference>
<dbReference type="InterPro" id="IPR013374">
    <property type="entry name" value="ATPase_typ4_pilus-assembl_PilB"/>
</dbReference>
<evidence type="ECO:0000259" key="6">
    <source>
        <dbReference type="PROSITE" id="PS00662"/>
    </source>
</evidence>
<keyword evidence="4" id="KW-0547">Nucleotide-binding</keyword>
<dbReference type="FunFam" id="3.30.450.90:FF:000001">
    <property type="entry name" value="Type II secretion system ATPase GspE"/>
    <property type="match status" value="1"/>
</dbReference>
<dbReference type="GO" id="GO:0009297">
    <property type="term" value="P:pilus assembly"/>
    <property type="evidence" value="ECO:0007669"/>
    <property type="project" value="InterPro"/>
</dbReference>
<keyword evidence="3" id="KW-0963">Cytoplasm</keyword>
<organism evidence="7 8">
    <name type="scientific">Pseudomonas corrugata</name>
    <dbReference type="NCBI Taxonomy" id="47879"/>
    <lineage>
        <taxon>Bacteria</taxon>
        <taxon>Pseudomonadati</taxon>
        <taxon>Pseudomonadota</taxon>
        <taxon>Gammaproteobacteria</taxon>
        <taxon>Pseudomonadales</taxon>
        <taxon>Pseudomonadaceae</taxon>
        <taxon>Pseudomonas</taxon>
    </lineage>
</organism>
<comment type="subcellular location">
    <subcellularLocation>
        <location evidence="1">Cytoplasm</location>
    </subcellularLocation>
</comment>
<dbReference type="AlphaFoldDB" id="A0A7Y6DJA3"/>
<evidence type="ECO:0000313" key="8">
    <source>
        <dbReference type="Proteomes" id="UP000536720"/>
    </source>
</evidence>
<accession>A0A7Y6DJA3</accession>